<dbReference type="AlphaFoldDB" id="B7KLQ9"/>
<dbReference type="HOGENOM" id="CLU_2329049_0_0_3"/>
<dbReference type="eggNOG" id="COG1309">
    <property type="taxonomic scope" value="Bacteria"/>
</dbReference>
<organism evidence="1 2">
    <name type="scientific">Gloeothece citriformis (strain PCC 7424)</name>
    <name type="common">Cyanothece sp. (strain PCC 7424)</name>
    <dbReference type="NCBI Taxonomy" id="65393"/>
    <lineage>
        <taxon>Bacteria</taxon>
        <taxon>Bacillati</taxon>
        <taxon>Cyanobacteriota</taxon>
        <taxon>Cyanophyceae</taxon>
        <taxon>Oscillatoriophycideae</taxon>
        <taxon>Chroococcales</taxon>
        <taxon>Aphanothecaceae</taxon>
        <taxon>Gloeothece</taxon>
        <taxon>Gloeothece citriformis</taxon>
    </lineage>
</organism>
<reference evidence="2" key="1">
    <citation type="journal article" date="2011" name="MBio">
        <title>Novel metabolic attributes of the genus Cyanothece, comprising a group of unicellular nitrogen-fixing Cyanobacteria.</title>
        <authorList>
            <person name="Bandyopadhyay A."/>
            <person name="Elvitigala T."/>
            <person name="Welsh E."/>
            <person name="Stockel J."/>
            <person name="Liberton M."/>
            <person name="Min H."/>
            <person name="Sherman L.A."/>
            <person name="Pakrasi H.B."/>
        </authorList>
    </citation>
    <scope>NUCLEOTIDE SEQUENCE [LARGE SCALE GENOMIC DNA]</scope>
    <source>
        <strain evidence="2">PCC 7424</strain>
        <plasmid evidence="2">pP742401</plasmid>
    </source>
</reference>
<dbReference type="Proteomes" id="UP000002384">
    <property type="component" value="Plasmid pP742401"/>
</dbReference>
<keyword evidence="1" id="KW-0614">Plasmid</keyword>
<keyword evidence="2" id="KW-1185">Reference proteome</keyword>
<name>B7KLQ9_GLOC7</name>
<evidence type="ECO:0000313" key="2">
    <source>
        <dbReference type="Proteomes" id="UP000002384"/>
    </source>
</evidence>
<geneLocation type="plasmid" evidence="1 2">
    <name>pP742401</name>
</geneLocation>
<dbReference type="RefSeq" id="WP_012599645.1">
    <property type="nucleotide sequence ID" value="NC_011738.1"/>
</dbReference>
<dbReference type="OrthoDB" id="7029747at2"/>
<accession>B7KLQ9</accession>
<gene>
    <name evidence="1" type="ordered locus">PCC7424_5664</name>
</gene>
<proteinExistence type="predicted"/>
<protein>
    <submittedName>
        <fullName evidence="1">Uncharacterized protein</fullName>
    </submittedName>
</protein>
<dbReference type="KEGG" id="cyc:PCC7424_5664"/>
<sequence length="98" mass="11410">MTEVAKLIGYDKRTIHRHFPSICRAISAKYLANLHQTRLERLNIACTLVQEAVEQLYTQEIYPTQANVTKFLRKPGIFRDKEVKVAFHQARKKLGLEN</sequence>
<evidence type="ECO:0000313" key="1">
    <source>
        <dbReference type="EMBL" id="ACK73731.1"/>
    </source>
</evidence>
<dbReference type="EMBL" id="CP001292">
    <property type="protein sequence ID" value="ACK73731.1"/>
    <property type="molecule type" value="Genomic_DNA"/>
</dbReference>
<dbReference type="Gene3D" id="1.10.357.10">
    <property type="entry name" value="Tetracycline Repressor, domain 2"/>
    <property type="match status" value="1"/>
</dbReference>